<feature type="chain" id="PRO_5042554452" evidence="3">
    <location>
        <begin position="17"/>
        <end position="1798"/>
    </location>
</feature>
<sequence length="1798" mass="192568">MLILYMLLIPVANVYTICTGKPEPTCGQNSTYIDCPSACPSTCKSPNERNCNKKCAPKGCHCNPSYILSKPKGQCILPTECPGGNPCPRNETFVACSIGCPTNYCPVDDSLAILICDPAWPCPSGCSCKPNYKRKSVKEPRCILAAECPPVKCTRPNEEWNPCTNSCLRENCYDLKENHIVCKPQGCEPRCTCKKGYYRNDSGICVPASQCSPPPIKCGVNEEYSTCKIKCPPQFCNISYTDYGICPNDTKCEPGCNCIKDHLRDFEGKCVLNDNCPPPPTPCGGNATHTDCASSCPPTCQTPKPEGCIGLCKPDVKCQCMPSYVLSPNGDCILPEDCPASPPVCGENEVSTVCKKSCPSDSCDSEKQQALCRPGPCRPGCNCKEGYARDANGKCIPKDQCPAKPIKCGSNATLVECTSACPRTCEEKKQEICIALCKPKGCECKPSYVLSPKGDCILPQDCPAPNPCGGNATATDCASSCPPTCQTPKPGICAAVCKPNVKCKCKPSYVLAPNGDCILPQDCPAPPPVCGENEVSTNCKTSCPSDSCDSKEQQSLCKPGPCRPGCNCKEGYARDSNGKCIPKDQCPKTPSTCGGNATYTDCASSCPLTCENPKPEVCIDGCKPNVTCQCKPSYVLSPNGDCILPEDCPATPPPVCGENEVSTVCKTRCPSDLCDSGKQQGICRPGPCRRGCNCKEGYARDSNGKCIPKDQCPKTPSPCGSNATYTDCASSCPPTCQTPKPKLCPAVCKPNVKCKCKPSYVLSPNGDCVLPQDCPAPPPVCGENEVSTNCKTTCPSDSCDSKEQQSLCRPGPCRPGCNCKEGYARDSNGKCIPKDQCPKTPSPCGGNATYTDCASSCPLTCENLKPEVCIFLCKPNVTCQCKPSYVLSPNGDCILPEDCPAIPPPECGKNEVSTVCKTRCPSDLCDSGKQQGICRPGPCRPGCNCKEGYARDSNGKCIPKDQCPKIPTPCGGNATYTDCASSCPLTCENPKPEVCIFGCKPNVTCQCKPSYVLSPNGDCILPQDCPAPKCGGNATIVACASSCPSTCQTLNPQSCTAQCNPNSCQCNSSYILSKPKGECILPVDCPGGSPCSQNETFVACNIRCPNSYCPVDDRQGILICDPPRPCPSGCSCKLNYKRKSMKDPRCILAEECPPVKCTRPNEEWNTCPTSCLKENCEDLKITNTACKPSRTNCQPRCACKEGFYRNASRICVPASECFPSNTCDIPDECKATCAEPNPKNCPYQSATKNVEGCKCKPGFVLSDKNGECIRIEECPAESGCNGDNNAFITKCPPPCPSTCESPNEVPCKKSCLPVGCKCKDGFILSKLNGICIKPDNCTGGNPCKNGAFTSCNNKCPYNYCPIDDSPPDYNCTAPNPCRSGCICRFNHRKKSVSDEQCILASDCPPVNCTRPNEVWDSCPSACLNEGCENAGKKPPVCNTLILNCQPRCVCKPKTYRDKNNVCVPVDQCPAPPVVCGENEVETCNFDDDYSTEVSVCKPTCNCKENYSRDSNGKCVPDRPVCSLKTCDVPTECRRTCAEPNPKNCSYEEVSENQNGCKCKPGYILLDKSGKCVKIQNCPSDLSCNGDANAVVSQCPSPCPSTCSAPNEILCKKSCLDVGCKCKEGFILSKLNGICIPPEKCKGGNPCGKNATFSSCSNRCSYNYCPKDDSPPNYNCALPYRCPSGCVCNLNYRRKSIDDRQCILASECPPVNCTRPNEVFDSCPSDCLQERCEDAGKDPVPCNTFVLNCQPKCVCKANTFRNKDNICVPVSKCPKKKSTRCGQQKSKQSPVMTQVTAEV</sequence>
<feature type="domain" description="EGF-like" evidence="4">
    <location>
        <begin position="601"/>
        <end position="643"/>
    </location>
</feature>
<evidence type="ECO:0000256" key="1">
    <source>
        <dbReference type="ARBA" id="ARBA00022690"/>
    </source>
</evidence>
<feature type="domain" description="EGF-like" evidence="4">
    <location>
        <begin position="147"/>
        <end position="206"/>
    </location>
</feature>
<feature type="signal peptide" evidence="3">
    <location>
        <begin position="1"/>
        <end position="16"/>
    </location>
</feature>
<feature type="domain" description="EGF-like" evidence="4">
    <location>
        <begin position="484"/>
        <end position="518"/>
    </location>
</feature>
<feature type="domain" description="EGF-like" evidence="4">
    <location>
        <begin position="1593"/>
        <end position="1635"/>
    </location>
</feature>
<feature type="domain" description="EGF-like" evidence="4">
    <location>
        <begin position="357"/>
        <end position="396"/>
    </location>
</feature>
<dbReference type="SUPFAM" id="SSF57567">
    <property type="entry name" value="Serine protease inhibitors"/>
    <property type="match status" value="21"/>
</dbReference>
<feature type="domain" description="EGF-like" evidence="4">
    <location>
        <begin position="735"/>
        <end position="769"/>
    </location>
</feature>
<evidence type="ECO:0000256" key="2">
    <source>
        <dbReference type="ARBA" id="ARBA00023157"/>
    </source>
</evidence>
<proteinExistence type="predicted"/>
<feature type="domain" description="EGF-like" evidence="4">
    <location>
        <begin position="1525"/>
        <end position="1572"/>
    </location>
</feature>
<dbReference type="CDD" id="cd19941">
    <property type="entry name" value="TIL"/>
    <property type="match status" value="19"/>
</dbReference>
<feature type="domain" description="EGF-like" evidence="4">
    <location>
        <begin position="668"/>
        <end position="707"/>
    </location>
</feature>
<feature type="domain" description="EGF-like" evidence="4">
    <location>
        <begin position="115"/>
        <end position="143"/>
    </location>
</feature>
<feature type="domain" description="EGF-like" evidence="4">
    <location>
        <begin position="978"/>
        <end position="1020"/>
    </location>
</feature>
<reference evidence="5" key="1">
    <citation type="submission" date="2025-08" db="UniProtKB">
        <authorList>
            <consortium name="RefSeq"/>
        </authorList>
    </citation>
    <scope>IDENTIFICATION</scope>
</reference>
<dbReference type="InterPro" id="IPR002919">
    <property type="entry name" value="TIL_dom"/>
</dbReference>
<feature type="domain" description="EGF-like" evidence="4">
    <location>
        <begin position="919"/>
        <end position="958"/>
    </location>
</feature>
<dbReference type="RefSeq" id="XP_013174035.1">
    <property type="nucleotide sequence ID" value="XM_013318581.1"/>
</dbReference>
<dbReference type="SMART" id="SM00181">
    <property type="entry name" value="EGF"/>
    <property type="match status" value="16"/>
</dbReference>
<dbReference type="InterPro" id="IPR051368">
    <property type="entry name" value="SerProtInhib-TIL_Domain"/>
</dbReference>
<dbReference type="Pfam" id="PF01826">
    <property type="entry name" value="TIL"/>
    <property type="match status" value="21"/>
</dbReference>
<keyword evidence="2" id="KW-1015">Disulfide bond</keyword>
<dbReference type="KEGG" id="pxu:106122551"/>
<dbReference type="GO" id="GO:0030414">
    <property type="term" value="F:peptidase inhibitor activity"/>
    <property type="evidence" value="ECO:0007669"/>
    <property type="project" value="UniProtKB-KW"/>
</dbReference>
<organism evidence="5">
    <name type="scientific">Papilio xuthus</name>
    <name type="common">Asian swallowtail butterfly</name>
    <dbReference type="NCBI Taxonomy" id="66420"/>
    <lineage>
        <taxon>Eukaryota</taxon>
        <taxon>Metazoa</taxon>
        <taxon>Ecdysozoa</taxon>
        <taxon>Arthropoda</taxon>
        <taxon>Hexapoda</taxon>
        <taxon>Insecta</taxon>
        <taxon>Pterygota</taxon>
        <taxon>Neoptera</taxon>
        <taxon>Endopterygota</taxon>
        <taxon>Lepidoptera</taxon>
        <taxon>Glossata</taxon>
        <taxon>Ditrysia</taxon>
        <taxon>Papilionoidea</taxon>
        <taxon>Papilionidae</taxon>
        <taxon>Papilioninae</taxon>
        <taxon>Papilio</taxon>
    </lineage>
</organism>
<evidence type="ECO:0000259" key="4">
    <source>
        <dbReference type="SMART" id="SM00181"/>
    </source>
</evidence>
<dbReference type="PANTHER" id="PTHR23259">
    <property type="entry name" value="RIDDLE"/>
    <property type="match status" value="1"/>
</dbReference>
<keyword evidence="3" id="KW-0732">Signal</keyword>
<dbReference type="InterPro" id="IPR036084">
    <property type="entry name" value="Ser_inhib-like_sf"/>
</dbReference>
<keyword evidence="1" id="KW-0646">Protease inhibitor</keyword>
<accession>A0AAJ6ZJV7</accession>
<gene>
    <name evidence="5" type="primary">LOC106122551</name>
</gene>
<protein>
    <submittedName>
        <fullName evidence="5">Zonadhesin-like isoform X1</fullName>
    </submittedName>
</protein>
<feature type="domain" description="EGF-like" evidence="4">
    <location>
        <begin position="556"/>
        <end position="581"/>
    </location>
</feature>
<evidence type="ECO:0000256" key="3">
    <source>
        <dbReference type="SAM" id="SignalP"/>
    </source>
</evidence>
<feature type="domain" description="EGF-like" evidence="4">
    <location>
        <begin position="1298"/>
        <end position="1332"/>
    </location>
</feature>
<name>A0AAJ6ZJV7_PAPXU</name>
<feature type="domain" description="EGF-like" evidence="4">
    <location>
        <begin position="860"/>
        <end position="894"/>
    </location>
</feature>
<dbReference type="Proteomes" id="UP000694872">
    <property type="component" value="Unplaced"/>
</dbReference>
<dbReference type="Gene3D" id="2.10.25.10">
    <property type="entry name" value="Laminin"/>
    <property type="match status" value="24"/>
</dbReference>
<dbReference type="GeneID" id="106122551"/>
<evidence type="ECO:0000313" key="5">
    <source>
        <dbReference type="RefSeq" id="XP_013174035.1"/>
    </source>
</evidence>
<feature type="domain" description="EGF-like" evidence="4">
    <location>
        <begin position="291"/>
        <end position="333"/>
    </location>
</feature>
<dbReference type="PANTHER" id="PTHR23259:SF70">
    <property type="entry name" value="ACCESSORY GLAND PROTEIN ACP62F-RELATED"/>
    <property type="match status" value="1"/>
</dbReference>
<dbReference type="InterPro" id="IPR000742">
    <property type="entry name" value="EGF"/>
</dbReference>
<feature type="domain" description="EGF-like" evidence="4">
    <location>
        <begin position="1166"/>
        <end position="1212"/>
    </location>
</feature>